<sequence length="247" mass="28515">MVSTSQNTVERLTGPTTRDTINMDDGFPERQSSLFLALPAELRNRIYGYYFQVVAEKYHSHPGSLRYPNTVQIGSIWRLINDLLVSRQFYSEAVHYFLKHSSASFPMLVQDLRPLARFINAPKPGHALYEAHLSVTILRARARYGPSNLHFRQIRRTIESIQTEAKETGALIHREQVKLEDRQSMRIEDGKSHFLEAKWSLRVEPCCPTARDGWVTSALSLTMRGHLGRFRCMRQLESVLEDVLRQT</sequence>
<dbReference type="InterPro" id="IPR038883">
    <property type="entry name" value="AN11006-like"/>
</dbReference>
<feature type="region of interest" description="Disordered" evidence="1">
    <location>
        <begin position="1"/>
        <end position="24"/>
    </location>
</feature>
<evidence type="ECO:0000313" key="2">
    <source>
        <dbReference type="EMBL" id="KAF2429880.1"/>
    </source>
</evidence>
<feature type="compositionally biased region" description="Polar residues" evidence="1">
    <location>
        <begin position="1"/>
        <end position="20"/>
    </location>
</feature>
<protein>
    <submittedName>
        <fullName evidence="2">Uncharacterized protein</fullName>
    </submittedName>
</protein>
<comment type="caution">
    <text evidence="2">The sequence shown here is derived from an EMBL/GenBank/DDBJ whole genome shotgun (WGS) entry which is preliminary data.</text>
</comment>
<dbReference type="Proteomes" id="UP000800235">
    <property type="component" value="Unassembled WGS sequence"/>
</dbReference>
<proteinExistence type="predicted"/>
<dbReference type="OrthoDB" id="4757095at2759"/>
<dbReference type="EMBL" id="MU007043">
    <property type="protein sequence ID" value="KAF2429880.1"/>
    <property type="molecule type" value="Genomic_DNA"/>
</dbReference>
<dbReference type="PANTHER" id="PTHR42085">
    <property type="entry name" value="F-BOX DOMAIN-CONTAINING PROTEIN"/>
    <property type="match status" value="1"/>
</dbReference>
<name>A0A9P4NPW0_9PEZI</name>
<evidence type="ECO:0000256" key="1">
    <source>
        <dbReference type="SAM" id="MobiDB-lite"/>
    </source>
</evidence>
<accession>A0A9P4NPW0</accession>
<organism evidence="2 3">
    <name type="scientific">Tothia fuscella</name>
    <dbReference type="NCBI Taxonomy" id="1048955"/>
    <lineage>
        <taxon>Eukaryota</taxon>
        <taxon>Fungi</taxon>
        <taxon>Dikarya</taxon>
        <taxon>Ascomycota</taxon>
        <taxon>Pezizomycotina</taxon>
        <taxon>Dothideomycetes</taxon>
        <taxon>Pleosporomycetidae</taxon>
        <taxon>Venturiales</taxon>
        <taxon>Cylindrosympodiaceae</taxon>
        <taxon>Tothia</taxon>
    </lineage>
</organism>
<evidence type="ECO:0000313" key="3">
    <source>
        <dbReference type="Proteomes" id="UP000800235"/>
    </source>
</evidence>
<dbReference type="AlphaFoldDB" id="A0A9P4NPW0"/>
<gene>
    <name evidence="2" type="ORF">EJ08DRAFT_262980</name>
</gene>
<dbReference type="PANTHER" id="PTHR42085:SF2">
    <property type="entry name" value="F-BOX DOMAIN-CONTAINING PROTEIN"/>
    <property type="match status" value="1"/>
</dbReference>
<reference evidence="2" key="1">
    <citation type="journal article" date="2020" name="Stud. Mycol.">
        <title>101 Dothideomycetes genomes: a test case for predicting lifestyles and emergence of pathogens.</title>
        <authorList>
            <person name="Haridas S."/>
            <person name="Albert R."/>
            <person name="Binder M."/>
            <person name="Bloem J."/>
            <person name="Labutti K."/>
            <person name="Salamov A."/>
            <person name="Andreopoulos B."/>
            <person name="Baker S."/>
            <person name="Barry K."/>
            <person name="Bills G."/>
            <person name="Bluhm B."/>
            <person name="Cannon C."/>
            <person name="Castanera R."/>
            <person name="Culley D."/>
            <person name="Daum C."/>
            <person name="Ezra D."/>
            <person name="Gonzalez J."/>
            <person name="Henrissat B."/>
            <person name="Kuo A."/>
            <person name="Liang C."/>
            <person name="Lipzen A."/>
            <person name="Lutzoni F."/>
            <person name="Magnuson J."/>
            <person name="Mondo S."/>
            <person name="Nolan M."/>
            <person name="Ohm R."/>
            <person name="Pangilinan J."/>
            <person name="Park H.-J."/>
            <person name="Ramirez L."/>
            <person name="Alfaro M."/>
            <person name="Sun H."/>
            <person name="Tritt A."/>
            <person name="Yoshinaga Y."/>
            <person name="Zwiers L.-H."/>
            <person name="Turgeon B."/>
            <person name="Goodwin S."/>
            <person name="Spatafora J."/>
            <person name="Crous P."/>
            <person name="Grigoriev I."/>
        </authorList>
    </citation>
    <scope>NUCLEOTIDE SEQUENCE</scope>
    <source>
        <strain evidence="2">CBS 130266</strain>
    </source>
</reference>
<keyword evidence="3" id="KW-1185">Reference proteome</keyword>